<accession>C8X2J7</accession>
<dbReference type="InterPro" id="IPR036909">
    <property type="entry name" value="Cyt_c-like_dom_sf"/>
</dbReference>
<dbReference type="Proteomes" id="UP000001052">
    <property type="component" value="Chromosome"/>
</dbReference>
<dbReference type="RefSeq" id="WP_015751791.1">
    <property type="nucleotide sequence ID" value="NC_013223.1"/>
</dbReference>
<dbReference type="EMBL" id="CP001734">
    <property type="protein sequence ID" value="ACV68644.1"/>
    <property type="molecule type" value="Genomic_DNA"/>
</dbReference>
<reference evidence="2" key="1">
    <citation type="submission" date="2009-09" db="EMBL/GenBank/DDBJ databases">
        <title>The complete chromosome of Desulfohalobium retbaense DSM 5692.</title>
        <authorList>
            <consortium name="US DOE Joint Genome Institute (JGI-PGF)"/>
            <person name="Lucas S."/>
            <person name="Copeland A."/>
            <person name="Lapidus A."/>
            <person name="Glavina del Rio T."/>
            <person name="Dalin E."/>
            <person name="Tice H."/>
            <person name="Bruce D."/>
            <person name="Goodwin L."/>
            <person name="Pitluck S."/>
            <person name="Kyrpides N."/>
            <person name="Mavromatis K."/>
            <person name="Ivanova N."/>
            <person name="Mikhailova N."/>
            <person name="Munk A.C."/>
            <person name="Brettin T."/>
            <person name="Detter J.C."/>
            <person name="Han C."/>
            <person name="Tapia R."/>
            <person name="Larimer F."/>
            <person name="Land M."/>
            <person name="Hauser L."/>
            <person name="Markowitz V."/>
            <person name="Cheng J.-F."/>
            <person name="Hugenholtz P."/>
            <person name="Woyke T."/>
            <person name="Wu D."/>
            <person name="Spring S."/>
            <person name="Klenk H.-P."/>
            <person name="Eisen J.A."/>
        </authorList>
    </citation>
    <scope>NUCLEOTIDE SEQUENCE [LARGE SCALE GENOMIC DNA]</scope>
    <source>
        <strain evidence="2">DSM 5692</strain>
    </source>
</reference>
<dbReference type="GO" id="GO:0009055">
    <property type="term" value="F:electron transfer activity"/>
    <property type="evidence" value="ECO:0007669"/>
    <property type="project" value="InterPro"/>
</dbReference>
<organism evidence="1 2">
    <name type="scientific">Desulfohalobium retbaense (strain ATCC 49708 / DSM 5692 / JCM 16813 / HR100)</name>
    <dbReference type="NCBI Taxonomy" id="485915"/>
    <lineage>
        <taxon>Bacteria</taxon>
        <taxon>Pseudomonadati</taxon>
        <taxon>Thermodesulfobacteriota</taxon>
        <taxon>Desulfovibrionia</taxon>
        <taxon>Desulfovibrionales</taxon>
        <taxon>Desulfohalobiaceae</taxon>
        <taxon>Desulfohalobium</taxon>
    </lineage>
</organism>
<keyword evidence="2" id="KW-1185">Reference proteome</keyword>
<dbReference type="AlphaFoldDB" id="C8X2J7"/>
<evidence type="ECO:0000313" key="2">
    <source>
        <dbReference type="Proteomes" id="UP000001052"/>
    </source>
</evidence>
<name>C8X2J7_DESRD</name>
<evidence type="ECO:0008006" key="3">
    <source>
        <dbReference type="Google" id="ProtNLM"/>
    </source>
</evidence>
<dbReference type="GO" id="GO:0020037">
    <property type="term" value="F:heme binding"/>
    <property type="evidence" value="ECO:0007669"/>
    <property type="project" value="InterPro"/>
</dbReference>
<protein>
    <recommendedName>
        <fullName evidence="3">Quinohemoprotein amine dehydrogenase alpha subunit haem binding domain-containing protein</fullName>
    </recommendedName>
</protein>
<evidence type="ECO:0000313" key="1">
    <source>
        <dbReference type="EMBL" id="ACV68644.1"/>
    </source>
</evidence>
<gene>
    <name evidence="1" type="ordered locus">Dret_1356</name>
</gene>
<dbReference type="Gene3D" id="1.10.760.10">
    <property type="entry name" value="Cytochrome c-like domain"/>
    <property type="match status" value="1"/>
</dbReference>
<proteinExistence type="predicted"/>
<reference evidence="1 2" key="2">
    <citation type="journal article" date="2010" name="Stand. Genomic Sci.">
        <title>Complete genome sequence of Desulfohalobium retbaense type strain (HR(100)).</title>
        <authorList>
            <person name="Spring S."/>
            <person name="Nolan M."/>
            <person name="Lapidus A."/>
            <person name="Glavina Del Rio T."/>
            <person name="Copeland A."/>
            <person name="Tice H."/>
            <person name="Cheng J.F."/>
            <person name="Lucas S."/>
            <person name="Land M."/>
            <person name="Chen F."/>
            <person name="Bruce D."/>
            <person name="Goodwin L."/>
            <person name="Pitluck S."/>
            <person name="Ivanova N."/>
            <person name="Mavromatis K."/>
            <person name="Mikhailova N."/>
            <person name="Pati A."/>
            <person name="Chen A."/>
            <person name="Palaniappan K."/>
            <person name="Hauser L."/>
            <person name="Chang Y.J."/>
            <person name="Jeffries C.D."/>
            <person name="Munk C."/>
            <person name="Kiss H."/>
            <person name="Chain P."/>
            <person name="Han C."/>
            <person name="Brettin T."/>
            <person name="Detter J.C."/>
            <person name="Schuler E."/>
            <person name="Goker M."/>
            <person name="Rohde M."/>
            <person name="Bristow J."/>
            <person name="Eisen J.A."/>
            <person name="Markowitz V."/>
            <person name="Hugenholtz P."/>
            <person name="Kyrpides N.C."/>
            <person name="Klenk H.P."/>
        </authorList>
    </citation>
    <scope>NUCLEOTIDE SEQUENCE [LARGE SCALE GENOMIC DNA]</scope>
    <source>
        <strain evidence="1 2">DSM 5692</strain>
    </source>
</reference>
<dbReference type="KEGG" id="drt:Dret_1356"/>
<sequence>MTWRLLLPLLTSFLLVWTAIPALSQSEWITEVETQCASCHDIEEVCENLDESESYWRETLDRMVGQWGVDLSEEEIATWARKLTDAPEKLRTGLCP</sequence>
<dbReference type="HOGENOM" id="CLU_2355196_0_0_7"/>